<feature type="transmembrane region" description="Helical" evidence="2">
    <location>
        <begin position="33"/>
        <end position="55"/>
    </location>
</feature>
<dbReference type="AlphaFoldDB" id="A0AAX4P9J1"/>
<evidence type="ECO:0000256" key="1">
    <source>
        <dbReference type="SAM" id="MobiDB-lite"/>
    </source>
</evidence>
<accession>A0AAX4P9J1</accession>
<keyword evidence="4" id="KW-1185">Reference proteome</keyword>
<evidence type="ECO:0000313" key="3">
    <source>
        <dbReference type="EMBL" id="WZN62240.1"/>
    </source>
</evidence>
<keyword evidence="2" id="KW-0472">Membrane</keyword>
<organism evidence="3 4">
    <name type="scientific">Chloropicon roscoffensis</name>
    <dbReference type="NCBI Taxonomy" id="1461544"/>
    <lineage>
        <taxon>Eukaryota</taxon>
        <taxon>Viridiplantae</taxon>
        <taxon>Chlorophyta</taxon>
        <taxon>Chloropicophyceae</taxon>
        <taxon>Chloropicales</taxon>
        <taxon>Chloropicaceae</taxon>
        <taxon>Chloropicon</taxon>
    </lineage>
</organism>
<proteinExistence type="predicted"/>
<dbReference type="Proteomes" id="UP001472866">
    <property type="component" value="Chromosome 05"/>
</dbReference>
<gene>
    <name evidence="3" type="ORF">HKI87_05g37760</name>
</gene>
<feature type="region of interest" description="Disordered" evidence="1">
    <location>
        <begin position="63"/>
        <end position="90"/>
    </location>
</feature>
<keyword evidence="2" id="KW-0812">Transmembrane</keyword>
<reference evidence="3 4" key="1">
    <citation type="submission" date="2024-03" db="EMBL/GenBank/DDBJ databases">
        <title>Complete genome sequence of the green alga Chloropicon roscoffensis RCC1871.</title>
        <authorList>
            <person name="Lemieux C."/>
            <person name="Pombert J.-F."/>
            <person name="Otis C."/>
            <person name="Turmel M."/>
        </authorList>
    </citation>
    <scope>NUCLEOTIDE SEQUENCE [LARGE SCALE GENOMIC DNA]</scope>
    <source>
        <strain evidence="3 4">RCC1871</strain>
    </source>
</reference>
<keyword evidence="2" id="KW-1133">Transmembrane helix</keyword>
<sequence length="673" mass="72762">MLPFHGSRSKRWGSLKAPAGVVVRAAKSVSPSAWALILLMTTVNLFLFAYSAGLVGPGSSSAAKSEALDHKSGNKRAHSHSHYVSSGRSAAHSYFSKDNLSRRKGMESPHDDLIRSKVVVATYAPEAYLYHVKTLVGSVQYWQSDFQVNVYYKAGATRDWGTKLEALMSLRAISLEEAVEDILAMRDEEEGRCSALLRGIGKTLDAIKEVAEREIGVFQPIVTLHSFCTSQGALGTLYVEPYMFLNGWVDIAVRSLQYDSHLMPCVDPSDPRNACLRGVQGYGSEEVVEEVLLPQVGCTVIGACGFLDRTGGGQSWDQHSLTAEGGGSWWTHKSPSYVVEELGGKCLNASGFMIASHQKVGDDLGLHGGEEENGASCLVGSTAQPYQCHLRYNPIADYTRFSGRGGRKRPRKGAQSVALGIVVHTPMSTLLSNPANMAALEGALATLRRDFESGAGFRGGIHAYVAFESGGSAETDSQAAKQIRYQLKLSLGLQDVEAFSVGNVDSISAASNLLFRQAMEDGHEYFVALSDAVKLVASPSGGESWLKLLVSKFEVPILPNFGVVAPMDSTNSRGLTCPLVHRTHHEVFGDLYPTHLTHYESQLWISSVYGYQHTYLIREVEVEAGKQGGSVCLNEHVLAEAVSEGKREIAAWAQKVGGSTLDHIASSLSVQEL</sequence>
<dbReference type="EMBL" id="CP151505">
    <property type="protein sequence ID" value="WZN62240.1"/>
    <property type="molecule type" value="Genomic_DNA"/>
</dbReference>
<evidence type="ECO:0000313" key="4">
    <source>
        <dbReference type="Proteomes" id="UP001472866"/>
    </source>
</evidence>
<evidence type="ECO:0000256" key="2">
    <source>
        <dbReference type="SAM" id="Phobius"/>
    </source>
</evidence>
<protein>
    <submittedName>
        <fullName evidence="3">Uncharacterized protein</fullName>
    </submittedName>
</protein>
<name>A0AAX4P9J1_9CHLO</name>